<evidence type="ECO:0000313" key="3">
    <source>
        <dbReference type="Proteomes" id="UP001580346"/>
    </source>
</evidence>
<comment type="caution">
    <text evidence="2">The sequence shown here is derived from an EMBL/GenBank/DDBJ whole genome shotgun (WGS) entry which is preliminary data.</text>
</comment>
<dbReference type="EC" id="2.3.-.-" evidence="2"/>
<gene>
    <name evidence="2" type="ORF">ACE41H_11890</name>
</gene>
<feature type="domain" description="N-acetyltransferase" evidence="1">
    <location>
        <begin position="24"/>
        <end position="176"/>
    </location>
</feature>
<dbReference type="SUPFAM" id="SSF55729">
    <property type="entry name" value="Acyl-CoA N-acyltransferases (Nat)"/>
    <property type="match status" value="1"/>
</dbReference>
<dbReference type="PROSITE" id="PS51186">
    <property type="entry name" value="GNAT"/>
    <property type="match status" value="1"/>
</dbReference>
<organism evidence="2 3">
    <name type="scientific">Paenibacillus enshidis</name>
    <dbReference type="NCBI Taxonomy" id="1458439"/>
    <lineage>
        <taxon>Bacteria</taxon>
        <taxon>Bacillati</taxon>
        <taxon>Bacillota</taxon>
        <taxon>Bacilli</taxon>
        <taxon>Bacillales</taxon>
        <taxon>Paenibacillaceae</taxon>
        <taxon>Paenibacillus</taxon>
    </lineage>
</organism>
<evidence type="ECO:0000313" key="2">
    <source>
        <dbReference type="EMBL" id="MFB5267477.1"/>
    </source>
</evidence>
<accession>A0ABV5ATY8</accession>
<protein>
    <submittedName>
        <fullName evidence="2">GNAT family N-acetyltransferase</fullName>
        <ecNumber evidence="2">2.3.-.-</ecNumber>
    </submittedName>
</protein>
<dbReference type="GO" id="GO:0016746">
    <property type="term" value="F:acyltransferase activity"/>
    <property type="evidence" value="ECO:0007669"/>
    <property type="project" value="UniProtKB-KW"/>
</dbReference>
<keyword evidence="2" id="KW-0012">Acyltransferase</keyword>
<dbReference type="Pfam" id="PF00583">
    <property type="entry name" value="Acetyltransf_1"/>
    <property type="match status" value="1"/>
</dbReference>
<dbReference type="Proteomes" id="UP001580346">
    <property type="component" value="Unassembled WGS sequence"/>
</dbReference>
<dbReference type="InterPro" id="IPR016181">
    <property type="entry name" value="Acyl_CoA_acyltransferase"/>
</dbReference>
<keyword evidence="2" id="KW-0808">Transferase</keyword>
<name>A0ABV5ATY8_9BACL</name>
<dbReference type="CDD" id="cd04301">
    <property type="entry name" value="NAT_SF"/>
    <property type="match status" value="1"/>
</dbReference>
<sequence length="182" mass="20531">MMNGFTITQFSLSDFKQACHVFETVIPDVFEQEGIGHLTGDMQDEIEYKINLLRSAREGDEPKTRFWLAKQNGVVVGIISFGPSNEDLNACTDHELAQVGELGSLYVLPGYQGRGIASALIKEVVIYLHSRGIEEFCLDSAYRRAQEKWKQKFGEPYAAVMDYWGPGTVHMVWLCRVSDFLA</sequence>
<dbReference type="RefSeq" id="WP_375355473.1">
    <property type="nucleotide sequence ID" value="NZ_JBHHMI010000008.1"/>
</dbReference>
<dbReference type="EMBL" id="JBHHMI010000008">
    <property type="protein sequence ID" value="MFB5267477.1"/>
    <property type="molecule type" value="Genomic_DNA"/>
</dbReference>
<reference evidence="2 3" key="1">
    <citation type="submission" date="2024-09" db="EMBL/GenBank/DDBJ databases">
        <title>Paenibacillus zeirhizospherea sp. nov., isolated from surface of the maize (Zea mays) roots in a horticulture field, Hungary.</title>
        <authorList>
            <person name="Marton D."/>
            <person name="Farkas M."/>
            <person name="Bedics A."/>
            <person name="Toth E."/>
            <person name="Tancsics A."/>
            <person name="Boka K."/>
            <person name="Maroti G."/>
            <person name="Kriszt B."/>
            <person name="Cserhati M."/>
        </authorList>
    </citation>
    <scope>NUCLEOTIDE SEQUENCE [LARGE SCALE GENOMIC DNA]</scope>
    <source>
        <strain evidence="2 3">KCTC 33519</strain>
    </source>
</reference>
<keyword evidence="3" id="KW-1185">Reference proteome</keyword>
<proteinExistence type="predicted"/>
<dbReference type="InterPro" id="IPR000182">
    <property type="entry name" value="GNAT_dom"/>
</dbReference>
<evidence type="ECO:0000259" key="1">
    <source>
        <dbReference type="PROSITE" id="PS51186"/>
    </source>
</evidence>
<dbReference type="Gene3D" id="3.40.630.30">
    <property type="match status" value="1"/>
</dbReference>